<evidence type="ECO:0000256" key="10">
    <source>
        <dbReference type="ARBA" id="ARBA00032144"/>
    </source>
</evidence>
<dbReference type="GeneID" id="30035961"/>
<dbReference type="PANTHER" id="PTHR12866:SF2">
    <property type="entry name" value="UBIQUITIN-LIKE-CONJUGATING ENZYME ATG3"/>
    <property type="match status" value="1"/>
</dbReference>
<dbReference type="GO" id="GO:0005739">
    <property type="term" value="C:mitochondrion"/>
    <property type="evidence" value="ECO:0007669"/>
    <property type="project" value="EnsemblFungi"/>
</dbReference>
<dbReference type="GO" id="GO:0032258">
    <property type="term" value="P:cytoplasm to vacuole targeting by the Cvt pathway"/>
    <property type="evidence" value="ECO:0007669"/>
    <property type="project" value="EnsemblFungi"/>
</dbReference>
<accession>A0A167C178</accession>
<dbReference type="GO" id="GO:0000407">
    <property type="term" value="C:phagophore assembly site"/>
    <property type="evidence" value="ECO:0007669"/>
    <property type="project" value="EnsemblFungi"/>
</dbReference>
<keyword evidence="5" id="KW-0963">Cytoplasm</keyword>
<dbReference type="EMBL" id="CP014500">
    <property type="protein sequence ID" value="ANB11093.1"/>
    <property type="molecule type" value="Genomic_DNA"/>
</dbReference>
<comment type="subcellular location">
    <subcellularLocation>
        <location evidence="1">Cytoplasm</location>
    </subcellularLocation>
</comment>
<evidence type="ECO:0000256" key="11">
    <source>
        <dbReference type="ARBA" id="ARBA00033139"/>
    </source>
</evidence>
<dbReference type="GO" id="GO:0061908">
    <property type="term" value="C:phagophore"/>
    <property type="evidence" value="ECO:0007669"/>
    <property type="project" value="EnsemblFungi"/>
</dbReference>
<dbReference type="GO" id="GO:0000422">
    <property type="term" value="P:autophagy of mitochondrion"/>
    <property type="evidence" value="ECO:0007669"/>
    <property type="project" value="EnsemblFungi"/>
</dbReference>
<evidence type="ECO:0000256" key="4">
    <source>
        <dbReference type="ARBA" id="ARBA00022448"/>
    </source>
</evidence>
<dbReference type="AlphaFoldDB" id="A0A167C178"/>
<dbReference type="RefSeq" id="XP_018733570.1">
    <property type="nucleotide sequence ID" value="XM_018880928.1"/>
</dbReference>
<evidence type="ECO:0000256" key="8">
    <source>
        <dbReference type="ARBA" id="ARBA00023006"/>
    </source>
</evidence>
<dbReference type="PANTHER" id="PTHR12866">
    <property type="entry name" value="UBIQUITIN-LIKE-CONJUGATING ENZYME ATG3"/>
    <property type="match status" value="1"/>
</dbReference>
<dbReference type="GO" id="GO:0000045">
    <property type="term" value="P:autophagosome assembly"/>
    <property type="evidence" value="ECO:0007669"/>
    <property type="project" value="EnsemblFungi"/>
</dbReference>
<feature type="compositionally biased region" description="Polar residues" evidence="12">
    <location>
        <begin position="135"/>
        <end position="146"/>
    </location>
</feature>
<dbReference type="OrthoDB" id="1584384at2759"/>
<keyword evidence="8" id="KW-0072">Autophagy</keyword>
<evidence type="ECO:0000256" key="6">
    <source>
        <dbReference type="ARBA" id="ARBA00022786"/>
    </source>
</evidence>
<evidence type="ECO:0000256" key="1">
    <source>
        <dbReference type="ARBA" id="ARBA00004496"/>
    </source>
</evidence>
<sequence>MLRSTLSSFRDWREYLTPAYHVSSFKETGQITPEEFVEAGDYLVYKFPTWSWAGAPASKRRDFLPEDKQVLVTKHVPSHLRAGAFTDGAGDELDVIVDGADGGDGDDGWVSTAGSNHGSASLKSGSSKVIDREQTGSGPVTESDTASIEEIIDIDEFEELDEDDQIYRPDDGGDTSKSSGANNSTRSPNRTYNLFITYSTSYRVPKFYLSGFNADGNPLSPNEMFEDIVVDYRDKTVTIEKAPFEEDLTLISVHPCRHANVMKILLDRAENRLRQKQAVEHDELLKGISKVGLADSTVDDWEEIGSNEPPTTSELQQTAIRVDQYLVIFLKFIASVTPGIELDNTMVM</sequence>
<feature type="compositionally biased region" description="Polar residues" evidence="12">
    <location>
        <begin position="175"/>
        <end position="186"/>
    </location>
</feature>
<evidence type="ECO:0000313" key="14">
    <source>
        <dbReference type="Proteomes" id="UP000189580"/>
    </source>
</evidence>
<name>A0A167C178_9ASCO</name>
<comment type="function">
    <text evidence="9">E2 conjugating enzyme required for the cytoplasm to vacuole transport (Cvt) and autophagy. Required for selective autophagic degradation of the nucleus (nucleophagy) as well as for mitophagy which contributes to regulate mitochondrial quantity and quality by eliminating the mitochondria to a basal level to fulfill cellular energy requirements and preventing excess ROS production. Responsible for the E2-like covalent binding of phosphatidylethanolamine to the C-terminal Gly of ATG8. The ATG12-ATG5 conjugate plays a role of an E3 and promotes the transfer of ATG8 from ATG3 to phosphatidylethanolamine (PE). This step is required for the membrane association of ATG8. The formation of the ATG8-phosphatidylethanolamine conjugate is essential for autophagy and for the cytoplasm to vacuole transport (Cvt). The ATG8-PE conjugate mediates tethering between adjacent membranes and stimulates membrane hemifusion, leading to expansion of the autophagosomal membrane during autophagy.</text>
</comment>
<evidence type="ECO:0000256" key="2">
    <source>
        <dbReference type="ARBA" id="ARBA00007683"/>
    </source>
</evidence>
<dbReference type="GO" id="GO:0034727">
    <property type="term" value="P:piecemeal microautophagy of the nucleus"/>
    <property type="evidence" value="ECO:0007669"/>
    <property type="project" value="EnsemblFungi"/>
</dbReference>
<keyword evidence="4" id="KW-0813">Transport</keyword>
<dbReference type="GO" id="GO:0006612">
    <property type="term" value="P:protein targeting to membrane"/>
    <property type="evidence" value="ECO:0007669"/>
    <property type="project" value="EnsemblFungi"/>
</dbReference>
<evidence type="ECO:0000256" key="3">
    <source>
        <dbReference type="ARBA" id="ARBA00018067"/>
    </source>
</evidence>
<feature type="compositionally biased region" description="Polar residues" evidence="12">
    <location>
        <begin position="112"/>
        <end position="127"/>
    </location>
</feature>
<evidence type="ECO:0000256" key="9">
    <source>
        <dbReference type="ARBA" id="ARBA00025674"/>
    </source>
</evidence>
<evidence type="ECO:0000256" key="5">
    <source>
        <dbReference type="ARBA" id="ARBA00022490"/>
    </source>
</evidence>
<feature type="compositionally biased region" description="Acidic residues" evidence="12">
    <location>
        <begin position="150"/>
        <end position="164"/>
    </location>
</feature>
<dbReference type="Proteomes" id="UP000189580">
    <property type="component" value="Chromosome c"/>
</dbReference>
<comment type="similarity">
    <text evidence="2">Belongs to the ATG3 family.</text>
</comment>
<dbReference type="GO" id="GO:0061723">
    <property type="term" value="P:glycophagy"/>
    <property type="evidence" value="ECO:0007669"/>
    <property type="project" value="TreeGrafter"/>
</dbReference>
<dbReference type="GO" id="GO:0019776">
    <property type="term" value="F:Atg8-family ligase activity"/>
    <property type="evidence" value="ECO:0007669"/>
    <property type="project" value="EnsemblFungi"/>
</dbReference>
<dbReference type="KEGG" id="slb:AWJ20_3890"/>
<evidence type="ECO:0000313" key="13">
    <source>
        <dbReference type="EMBL" id="ANB11093.1"/>
    </source>
</evidence>
<keyword evidence="14" id="KW-1185">Reference proteome</keyword>
<keyword evidence="7" id="KW-0653">Protein transport</keyword>
<dbReference type="InterPro" id="IPR007135">
    <property type="entry name" value="Atg3/Atg10"/>
</dbReference>
<organism evidence="13 14">
    <name type="scientific">Sugiyamaella lignohabitans</name>
    <dbReference type="NCBI Taxonomy" id="796027"/>
    <lineage>
        <taxon>Eukaryota</taxon>
        <taxon>Fungi</taxon>
        <taxon>Dikarya</taxon>
        <taxon>Ascomycota</taxon>
        <taxon>Saccharomycotina</taxon>
        <taxon>Dipodascomycetes</taxon>
        <taxon>Dipodascales</taxon>
        <taxon>Trichomonascaceae</taxon>
        <taxon>Sugiyamaella</taxon>
    </lineage>
</organism>
<dbReference type="Pfam" id="PF03987">
    <property type="entry name" value="Autophagy_act_C"/>
    <property type="match status" value="1"/>
</dbReference>
<evidence type="ECO:0000256" key="12">
    <source>
        <dbReference type="SAM" id="MobiDB-lite"/>
    </source>
</evidence>
<gene>
    <name evidence="13" type="primary">ATG3</name>
    <name evidence="13" type="ORF">AWJ20_3890</name>
</gene>
<keyword evidence="6" id="KW-0833">Ubl conjugation pathway</keyword>
<feature type="region of interest" description="Disordered" evidence="12">
    <location>
        <begin position="106"/>
        <end position="186"/>
    </location>
</feature>
<protein>
    <recommendedName>
        <fullName evidence="3">Autophagy-related protein 3</fullName>
    </recommendedName>
    <alternativeName>
        <fullName evidence="10 11">Autophagy-related E2-like conjugation enzyme ATG3</fullName>
    </alternativeName>
</protein>
<dbReference type="GO" id="GO:0005829">
    <property type="term" value="C:cytosol"/>
    <property type="evidence" value="ECO:0007669"/>
    <property type="project" value="EnsemblFungi"/>
</dbReference>
<proteinExistence type="inferred from homology"/>
<reference evidence="13 14" key="1">
    <citation type="submission" date="2016-02" db="EMBL/GenBank/DDBJ databases">
        <title>Complete genome sequence and transcriptome regulation of the pentose utilising yeast Sugiyamaella lignohabitans.</title>
        <authorList>
            <person name="Bellasio M."/>
            <person name="Peymann A."/>
            <person name="Valli M."/>
            <person name="Sipitzky M."/>
            <person name="Graf A."/>
            <person name="Sauer M."/>
            <person name="Marx H."/>
            <person name="Mattanovich D."/>
        </authorList>
    </citation>
    <scope>NUCLEOTIDE SEQUENCE [LARGE SCALE GENOMIC DNA]</scope>
    <source>
        <strain evidence="13 14">CBS 10342</strain>
    </source>
</reference>
<evidence type="ECO:0000256" key="7">
    <source>
        <dbReference type="ARBA" id="ARBA00022927"/>
    </source>
</evidence>